<evidence type="ECO:0000313" key="1">
    <source>
        <dbReference type="EMBL" id="MBS8122010.1"/>
    </source>
</evidence>
<keyword evidence="2" id="KW-1185">Reference proteome</keyword>
<accession>A0ABS5QLD6</accession>
<sequence length="458" mass="52879">MNSNIENKEGIGNNFNIQICENINLYQLRELFDQGFPVIRSAHIGNQYPSNLSIMHFGLPSVLYDRTILSKDKNYKPGSIIYNGEEIEIFEKKQDKISILSRLPKSLNLPHHLDSDIFNIVSNSDGIGAFHYEVTKKTFPETEIITFSQWLDENKEIVLKVISTLFENIEKSGDYDKLNFIFDRYILPNGEILTVKYIDDDYMYFDSNTNSYGSSLKIKKSELIERFEKSTNAMSDIVIKNPLDSDFNEIRDEIKGPILSNIINTILFGIIDSIKYNKDTVYHCSGPDMVNYIENFGKIYNELYSILLEKSDLKIPATLNFNIVPTANIKLLSLDKNIRTAINDLFVNNEKLSQISIEKGIQIKELKSQGITDIKYVIAKYSSLIEKYKSQNKELIKLIKSTFCSSYLFDHIGNTSNYFSQFDLYSYSESERNEIFEKMGSINMSDLKKQLSFLKKNF</sequence>
<reference evidence="1 2" key="1">
    <citation type="journal article" date="2021" name="Nat. Commun.">
        <title>Reductive evolution and unique predatory mode in the CPR bacterium Vampirococcus lugosii.</title>
        <authorList>
            <person name="Moreira D."/>
            <person name="Zivanovic Y."/>
            <person name="Lopez-Archilla A.I."/>
            <person name="Iniesto M."/>
            <person name="Lopez-Garcia P."/>
        </authorList>
    </citation>
    <scope>NUCLEOTIDE SEQUENCE [LARGE SCALE GENOMIC DNA]</scope>
    <source>
        <strain evidence="1">Chiprana</strain>
    </source>
</reference>
<name>A0ABS5QLD6_9BACT</name>
<comment type="caution">
    <text evidence="1">The sequence shown here is derived from an EMBL/GenBank/DDBJ whole genome shotgun (WGS) entry which is preliminary data.</text>
</comment>
<dbReference type="EMBL" id="JAEDAM010000031">
    <property type="protein sequence ID" value="MBS8122010.1"/>
    <property type="molecule type" value="Genomic_DNA"/>
</dbReference>
<dbReference type="RefSeq" id="WP_213349078.1">
    <property type="nucleotide sequence ID" value="NZ_JAEDAM010000031.1"/>
</dbReference>
<protein>
    <submittedName>
        <fullName evidence="1">Uncharacterized protein</fullName>
    </submittedName>
</protein>
<proteinExistence type="predicted"/>
<gene>
    <name evidence="1" type="ORF">VAMP_64n114</name>
</gene>
<organism evidence="1 2">
    <name type="scientific">Candidatus Vampirococcus lugosii</name>
    <dbReference type="NCBI Taxonomy" id="2789015"/>
    <lineage>
        <taxon>Bacteria</taxon>
        <taxon>Candidatus Absconditibacteriota</taxon>
        <taxon>Vampirococcus</taxon>
    </lineage>
</organism>
<dbReference type="Proteomes" id="UP000680365">
    <property type="component" value="Unassembled WGS sequence"/>
</dbReference>
<evidence type="ECO:0000313" key="2">
    <source>
        <dbReference type="Proteomes" id="UP000680365"/>
    </source>
</evidence>